<dbReference type="Proteomes" id="UP001210211">
    <property type="component" value="Unassembled WGS sequence"/>
</dbReference>
<dbReference type="GO" id="GO:0005634">
    <property type="term" value="C:nucleus"/>
    <property type="evidence" value="ECO:0007669"/>
    <property type="project" value="TreeGrafter"/>
</dbReference>
<evidence type="ECO:0000256" key="1">
    <source>
        <dbReference type="ARBA" id="ARBA00005234"/>
    </source>
</evidence>
<comment type="similarity">
    <text evidence="1">Belongs to the peptidase C48 family.</text>
</comment>
<keyword evidence="4" id="KW-0378">Hydrolase</keyword>
<name>A0AAD5ZL80_9POAL</name>
<comment type="caution">
    <text evidence="7">The sequence shown here is derived from an EMBL/GenBank/DDBJ whole genome shotgun (WGS) entry which is preliminary data.</text>
</comment>
<keyword evidence="3" id="KW-0833">Ubl conjugation pathway</keyword>
<gene>
    <name evidence="7" type="ORF">LUZ61_003590</name>
</gene>
<dbReference type="PROSITE" id="PS50600">
    <property type="entry name" value="ULP_PROTEASE"/>
    <property type="match status" value="1"/>
</dbReference>
<dbReference type="GO" id="GO:0016929">
    <property type="term" value="F:deSUMOylase activity"/>
    <property type="evidence" value="ECO:0007669"/>
    <property type="project" value="TreeGrafter"/>
</dbReference>
<dbReference type="GO" id="GO:0016926">
    <property type="term" value="P:protein desumoylation"/>
    <property type="evidence" value="ECO:0007669"/>
    <property type="project" value="TreeGrafter"/>
</dbReference>
<evidence type="ECO:0000256" key="2">
    <source>
        <dbReference type="ARBA" id="ARBA00022670"/>
    </source>
</evidence>
<dbReference type="EMBL" id="JAMRDG010000001">
    <property type="protein sequence ID" value="KAJ3699885.1"/>
    <property type="molecule type" value="Genomic_DNA"/>
</dbReference>
<dbReference type="InterPro" id="IPR038765">
    <property type="entry name" value="Papain-like_cys_pep_sf"/>
</dbReference>
<evidence type="ECO:0000256" key="5">
    <source>
        <dbReference type="ARBA" id="ARBA00022807"/>
    </source>
</evidence>
<dbReference type="InterPro" id="IPR003653">
    <property type="entry name" value="Peptidase_C48_C"/>
</dbReference>
<keyword evidence="8" id="KW-1185">Reference proteome</keyword>
<organism evidence="7 8">
    <name type="scientific">Rhynchospora tenuis</name>
    <dbReference type="NCBI Taxonomy" id="198213"/>
    <lineage>
        <taxon>Eukaryota</taxon>
        <taxon>Viridiplantae</taxon>
        <taxon>Streptophyta</taxon>
        <taxon>Embryophyta</taxon>
        <taxon>Tracheophyta</taxon>
        <taxon>Spermatophyta</taxon>
        <taxon>Magnoliopsida</taxon>
        <taxon>Liliopsida</taxon>
        <taxon>Poales</taxon>
        <taxon>Cyperaceae</taxon>
        <taxon>Cyperoideae</taxon>
        <taxon>Rhynchosporeae</taxon>
        <taxon>Rhynchospora</taxon>
    </lineage>
</organism>
<dbReference type="PANTHER" id="PTHR12606:SF1">
    <property type="entry name" value="UBIQUITIN-LIKE-SPECIFIC PROTEASE 1A"/>
    <property type="match status" value="1"/>
</dbReference>
<dbReference type="AlphaFoldDB" id="A0AAD5ZL80"/>
<proteinExistence type="inferred from homology"/>
<evidence type="ECO:0000313" key="7">
    <source>
        <dbReference type="EMBL" id="KAJ3699885.1"/>
    </source>
</evidence>
<dbReference type="FunFam" id="3.40.395.10:FF:000005">
    <property type="entry name" value="Ubiquitin-like-specific protease ESD4"/>
    <property type="match status" value="1"/>
</dbReference>
<evidence type="ECO:0000313" key="8">
    <source>
        <dbReference type="Proteomes" id="UP001210211"/>
    </source>
</evidence>
<accession>A0AAD5ZL80</accession>
<evidence type="ECO:0000259" key="6">
    <source>
        <dbReference type="PROSITE" id="PS50600"/>
    </source>
</evidence>
<dbReference type="SUPFAM" id="SSF54001">
    <property type="entry name" value="Cysteine proteinases"/>
    <property type="match status" value="1"/>
</dbReference>
<keyword evidence="2" id="KW-0645">Protease</keyword>
<evidence type="ECO:0000256" key="3">
    <source>
        <dbReference type="ARBA" id="ARBA00022786"/>
    </source>
</evidence>
<dbReference type="Gene3D" id="3.40.395.10">
    <property type="entry name" value="Adenoviral Proteinase, Chain A"/>
    <property type="match status" value="1"/>
</dbReference>
<keyword evidence="5" id="KW-0788">Thiol protease</keyword>
<reference evidence="7 8" key="1">
    <citation type="journal article" date="2022" name="Cell">
        <title>Repeat-based holocentromeres influence genome architecture and karyotype evolution.</title>
        <authorList>
            <person name="Hofstatter P.G."/>
            <person name="Thangavel G."/>
            <person name="Lux T."/>
            <person name="Neumann P."/>
            <person name="Vondrak T."/>
            <person name="Novak P."/>
            <person name="Zhang M."/>
            <person name="Costa L."/>
            <person name="Castellani M."/>
            <person name="Scott A."/>
            <person name="Toegelov H."/>
            <person name="Fuchs J."/>
            <person name="Mata-Sucre Y."/>
            <person name="Dias Y."/>
            <person name="Vanzela A.L.L."/>
            <person name="Huettel B."/>
            <person name="Almeida C.C.S."/>
            <person name="Simkova H."/>
            <person name="Souza G."/>
            <person name="Pedrosa-Harand A."/>
            <person name="Macas J."/>
            <person name="Mayer K.F.X."/>
            <person name="Houben A."/>
            <person name="Marques A."/>
        </authorList>
    </citation>
    <scope>NUCLEOTIDE SEQUENCE [LARGE SCALE GENOMIC DNA]</scope>
    <source>
        <strain evidence="7">RhyTen1mFocal</strain>
    </source>
</reference>
<evidence type="ECO:0000256" key="4">
    <source>
        <dbReference type="ARBA" id="ARBA00022801"/>
    </source>
</evidence>
<feature type="domain" description="Ubiquitin-like protease family profile" evidence="6">
    <location>
        <begin position="207"/>
        <end position="378"/>
    </location>
</feature>
<sequence length="408" mass="47160">MSAFAEHRSRGKRSSIDFALPFSAPPSKKAKFQFGPLNFLKSFAASSSSSRARDPIVAMGNALARLFGGIKASTSEVSSEKTLGFRQYKSLVGETSKPDARLVTRKGLDARSAVEKVPVYKRLYEETKRRDERLKNLNFELKLAEDEILELRKAAHIIDVEEEEEEEEKDVHDLFYPLTEEDEEEVYSALYGSDRHTILVTHESSNIEITKEIIRCLMPGGWLNDEVINLYLELLKERERRQPERFLKCHFFNTFFYKKLIGGKGGYDYKAVKRWTTQKKIGYSLIDCDKIFVPVHKGNHWCLAVINVKQKSFQYLDSLGGMDGLVLESVAKYLVDEAWDKNNVEMDTHSWKQETVSLPRQQNGYDCGMFMLKYIDFYSRGMSLCFGQEDMEYFRKRTVKEILSLRAE</sequence>
<dbReference type="Pfam" id="PF02902">
    <property type="entry name" value="Peptidase_C48"/>
    <property type="match status" value="1"/>
</dbReference>
<protein>
    <recommendedName>
        <fullName evidence="6">Ubiquitin-like protease family profile domain-containing protein</fullName>
    </recommendedName>
</protein>
<dbReference type="GO" id="GO:0006508">
    <property type="term" value="P:proteolysis"/>
    <property type="evidence" value="ECO:0007669"/>
    <property type="project" value="UniProtKB-KW"/>
</dbReference>
<dbReference type="PANTHER" id="PTHR12606">
    <property type="entry name" value="SENTRIN/SUMO-SPECIFIC PROTEASE"/>
    <property type="match status" value="1"/>
</dbReference>